<protein>
    <submittedName>
        <fullName evidence="1">Uncharacterized protein</fullName>
    </submittedName>
</protein>
<sequence length="91" mass="9306">MGTGLTCLVTVTLASYVQTIPPLPPVTIPVNVNLLVNVPFPETAGTVTIDLFPLLGVVGTITVPCPSVTTQVVAITPILSANLIITVSEAP</sequence>
<accession>A0ABV5W2U1</accession>
<reference evidence="1 2" key="1">
    <citation type="submission" date="2024-09" db="EMBL/GenBank/DDBJ databases">
        <authorList>
            <person name="Sun Q."/>
            <person name="Mori K."/>
        </authorList>
    </citation>
    <scope>NUCLEOTIDE SEQUENCE [LARGE SCALE GENOMIC DNA]</scope>
    <source>
        <strain evidence="1 2">JCM 12520</strain>
    </source>
</reference>
<keyword evidence="2" id="KW-1185">Reference proteome</keyword>
<name>A0ABV5W2U1_9BACL</name>
<proteinExistence type="predicted"/>
<dbReference type="RefSeq" id="WP_344909901.1">
    <property type="nucleotide sequence ID" value="NZ_BAAAYO010000008.1"/>
</dbReference>
<organism evidence="1 2">
    <name type="scientific">Paenibacillus hodogayensis</name>
    <dbReference type="NCBI Taxonomy" id="279208"/>
    <lineage>
        <taxon>Bacteria</taxon>
        <taxon>Bacillati</taxon>
        <taxon>Bacillota</taxon>
        <taxon>Bacilli</taxon>
        <taxon>Bacillales</taxon>
        <taxon>Paenibacillaceae</taxon>
        <taxon>Paenibacillus</taxon>
    </lineage>
</organism>
<evidence type="ECO:0000313" key="2">
    <source>
        <dbReference type="Proteomes" id="UP001589619"/>
    </source>
</evidence>
<comment type="caution">
    <text evidence="1">The sequence shown here is derived from an EMBL/GenBank/DDBJ whole genome shotgun (WGS) entry which is preliminary data.</text>
</comment>
<dbReference type="EMBL" id="JBHMAG010000016">
    <property type="protein sequence ID" value="MFB9754890.1"/>
    <property type="molecule type" value="Genomic_DNA"/>
</dbReference>
<dbReference type="Proteomes" id="UP001589619">
    <property type="component" value="Unassembled WGS sequence"/>
</dbReference>
<gene>
    <name evidence="1" type="ORF">ACFFNY_25230</name>
</gene>
<evidence type="ECO:0000313" key="1">
    <source>
        <dbReference type="EMBL" id="MFB9754890.1"/>
    </source>
</evidence>